<dbReference type="InterPro" id="IPR050261">
    <property type="entry name" value="FrsA_esterase"/>
</dbReference>
<dbReference type="Proteomes" id="UP001058860">
    <property type="component" value="Chromosome"/>
</dbReference>
<keyword evidence="3" id="KW-0732">Signal</keyword>
<dbReference type="InterPro" id="IPR041127">
    <property type="entry name" value="PET_hydrolase/cutinase-like"/>
</dbReference>
<comment type="similarity">
    <text evidence="1">Belongs to the AB hydrolase superfamily.</text>
</comment>
<keyword evidence="2" id="KW-0378">Hydrolase</keyword>
<proteinExistence type="inferred from homology"/>
<organism evidence="5 6">
    <name type="scientific">Svornostia abyssi</name>
    <dbReference type="NCBI Taxonomy" id="2898438"/>
    <lineage>
        <taxon>Bacteria</taxon>
        <taxon>Bacillati</taxon>
        <taxon>Actinomycetota</taxon>
        <taxon>Thermoleophilia</taxon>
        <taxon>Solirubrobacterales</taxon>
        <taxon>Baekduiaceae</taxon>
        <taxon>Svornostia</taxon>
    </lineage>
</organism>
<evidence type="ECO:0000313" key="5">
    <source>
        <dbReference type="EMBL" id="UUY04870.1"/>
    </source>
</evidence>
<gene>
    <name evidence="5" type="ORF">LRS13_04895</name>
</gene>
<dbReference type="RefSeq" id="WP_353865350.1">
    <property type="nucleotide sequence ID" value="NZ_CP088295.1"/>
</dbReference>
<evidence type="ECO:0000256" key="1">
    <source>
        <dbReference type="ARBA" id="ARBA00008645"/>
    </source>
</evidence>
<evidence type="ECO:0000256" key="2">
    <source>
        <dbReference type="ARBA" id="ARBA00022801"/>
    </source>
</evidence>
<dbReference type="SUPFAM" id="SSF53474">
    <property type="entry name" value="alpha/beta-Hydrolases"/>
    <property type="match status" value="1"/>
</dbReference>
<reference evidence="6" key="1">
    <citation type="submission" date="2021-11" db="EMBL/GenBank/DDBJ databases">
        <title>Cultivation dependent microbiological survey of springs from the worlds oldest radium mine currently devoted to the extraction of radon-saturated water.</title>
        <authorList>
            <person name="Kapinusova G."/>
            <person name="Smrhova T."/>
            <person name="Strejcek M."/>
            <person name="Suman J."/>
            <person name="Jani K."/>
            <person name="Pajer P."/>
            <person name="Uhlik O."/>
        </authorList>
    </citation>
    <scope>NUCLEOTIDE SEQUENCE [LARGE SCALE GENOMIC DNA]</scope>
    <source>
        <strain evidence="6">J379</strain>
    </source>
</reference>
<keyword evidence="6" id="KW-1185">Reference proteome</keyword>
<dbReference type="PANTHER" id="PTHR22946">
    <property type="entry name" value="DIENELACTONE HYDROLASE DOMAIN-CONTAINING PROTEIN-RELATED"/>
    <property type="match status" value="1"/>
</dbReference>
<dbReference type="InterPro" id="IPR029058">
    <property type="entry name" value="AB_hydrolase_fold"/>
</dbReference>
<dbReference type="Pfam" id="PF12740">
    <property type="entry name" value="PETase"/>
    <property type="match status" value="1"/>
</dbReference>
<name>A0ABY5PK17_9ACTN</name>
<sequence>MHLRHLLVAVLALAAIAVTSTPAVANPFAKGPDPTASFVRAGQGPYGVTAVRVTDAASNSFGTGMIWRPVTTTGEKFGIIAMAPGFLEDTTATSWLGQKLASNGFVVMAFNTNTPFDQPPARGKALLAALDHMKVAASTVNIVDPTRQAVIGHSMGGGGTLTAAKARPSLKAAIGLASWHTDGTWPEITTPNLQIGVADDVIAPTFMHVIPFYNSIPATTPKAYLEYGSGSHFATNSYTPRNMATVLSWVKRFVDNDTRYSQFICPGPSALTSGEFSVYRSSCPF</sequence>
<feature type="chain" id="PRO_5047272854" description="PET hydrolase/cutinase-like domain-containing protein" evidence="3">
    <location>
        <begin position="26"/>
        <end position="285"/>
    </location>
</feature>
<evidence type="ECO:0000256" key="3">
    <source>
        <dbReference type="SAM" id="SignalP"/>
    </source>
</evidence>
<evidence type="ECO:0000313" key="6">
    <source>
        <dbReference type="Proteomes" id="UP001058860"/>
    </source>
</evidence>
<evidence type="ECO:0000259" key="4">
    <source>
        <dbReference type="Pfam" id="PF12740"/>
    </source>
</evidence>
<dbReference type="PANTHER" id="PTHR22946:SF9">
    <property type="entry name" value="POLYKETIDE TRANSFERASE AF380"/>
    <property type="match status" value="1"/>
</dbReference>
<feature type="signal peptide" evidence="3">
    <location>
        <begin position="1"/>
        <end position="25"/>
    </location>
</feature>
<dbReference type="Gene3D" id="3.40.50.1820">
    <property type="entry name" value="alpha/beta hydrolase"/>
    <property type="match status" value="1"/>
</dbReference>
<feature type="domain" description="PET hydrolase/cutinase-like" evidence="4">
    <location>
        <begin position="24"/>
        <end position="284"/>
    </location>
</feature>
<dbReference type="EMBL" id="CP088295">
    <property type="protein sequence ID" value="UUY04870.1"/>
    <property type="molecule type" value="Genomic_DNA"/>
</dbReference>
<protein>
    <recommendedName>
        <fullName evidence="4">PET hydrolase/cutinase-like domain-containing protein</fullName>
    </recommendedName>
</protein>
<accession>A0ABY5PK17</accession>